<organism evidence="2 3">
    <name type="scientific">Bacillus phage vB_BanS_Nate</name>
    <dbReference type="NCBI Taxonomy" id="2894788"/>
    <lineage>
        <taxon>Viruses</taxon>
        <taxon>Duplodnaviria</taxon>
        <taxon>Heunggongvirae</taxon>
        <taxon>Uroviricota</taxon>
        <taxon>Caudoviricetes</taxon>
        <taxon>Joanripponvirinae</taxon>
        <taxon>Natevirus</taxon>
        <taxon>Natevirus nate</taxon>
    </lineage>
</organism>
<feature type="transmembrane region" description="Helical" evidence="1">
    <location>
        <begin position="36"/>
        <end position="55"/>
    </location>
</feature>
<gene>
    <name evidence="2" type="ORF">NATE_86</name>
</gene>
<keyword evidence="1" id="KW-0472">Membrane</keyword>
<evidence type="ECO:0000313" key="2">
    <source>
        <dbReference type="EMBL" id="UGO50939.1"/>
    </source>
</evidence>
<evidence type="ECO:0000313" key="3">
    <source>
        <dbReference type="Proteomes" id="UP000827544"/>
    </source>
</evidence>
<name>A0AAE9CE18_9CAUD</name>
<sequence length="61" mass="7140">MLNMKVRTTTKCYSVQKKLSQILIYKQAKVNKMEEWVYGVGFIIIVLGYSIYSVSKQGKRF</sequence>
<reference evidence="2" key="1">
    <citation type="submission" date="2021-10" db="EMBL/GenBank/DDBJ databases">
        <authorList>
            <person name="Lavering E.D."/>
            <person name="James R."/>
            <person name="Fairholm J.D."/>
            <person name="Ogilvie B.H."/>
            <person name="Thurgood T.L."/>
            <person name="Robison R.A."/>
            <person name="Grose J.H."/>
        </authorList>
    </citation>
    <scope>NUCLEOTIDE SEQUENCE</scope>
</reference>
<evidence type="ECO:0000256" key="1">
    <source>
        <dbReference type="SAM" id="Phobius"/>
    </source>
</evidence>
<protein>
    <submittedName>
        <fullName evidence="2">Uncharacterized protein</fullName>
    </submittedName>
</protein>
<dbReference type="Proteomes" id="UP000827544">
    <property type="component" value="Segment"/>
</dbReference>
<accession>A0AAE9CE18</accession>
<keyword evidence="1" id="KW-0812">Transmembrane</keyword>
<keyword evidence="1" id="KW-1133">Transmembrane helix</keyword>
<dbReference type="EMBL" id="OK499992">
    <property type="protein sequence ID" value="UGO50939.1"/>
    <property type="molecule type" value="Genomic_DNA"/>
</dbReference>
<proteinExistence type="predicted"/>
<keyword evidence="3" id="KW-1185">Reference proteome</keyword>